<organism evidence="1 2">
    <name type="scientific">Cochliobolus sativus</name>
    <name type="common">Common root rot and spot blotch fungus</name>
    <name type="synonym">Bipolaris sorokiniana</name>
    <dbReference type="NCBI Taxonomy" id="45130"/>
    <lineage>
        <taxon>Eukaryota</taxon>
        <taxon>Fungi</taxon>
        <taxon>Dikarya</taxon>
        <taxon>Ascomycota</taxon>
        <taxon>Pezizomycotina</taxon>
        <taxon>Dothideomycetes</taxon>
        <taxon>Pleosporomycetidae</taxon>
        <taxon>Pleosporales</taxon>
        <taxon>Pleosporineae</taxon>
        <taxon>Pleosporaceae</taxon>
        <taxon>Bipolaris</taxon>
    </lineage>
</organism>
<name>A0A8H5ZQV6_COCSA</name>
<evidence type="ECO:0000313" key="1">
    <source>
        <dbReference type="EMBL" id="KAF5853722.1"/>
    </source>
</evidence>
<sequence length="61" mass="7187">MPLVCKQSEYFEKAFEEVFEYLYAGEYLDDLSHCFEALCICLMFLLEDLKALAIVKLQQKL</sequence>
<evidence type="ECO:0008006" key="3">
    <source>
        <dbReference type="Google" id="ProtNLM"/>
    </source>
</evidence>
<evidence type="ECO:0000313" key="2">
    <source>
        <dbReference type="Proteomes" id="UP000624244"/>
    </source>
</evidence>
<reference evidence="1" key="1">
    <citation type="submission" date="2019-11" db="EMBL/GenBank/DDBJ databases">
        <title>Bipolaris sorokiniana Genome sequencing.</title>
        <authorList>
            <person name="Wang H."/>
        </authorList>
    </citation>
    <scope>NUCLEOTIDE SEQUENCE</scope>
</reference>
<gene>
    <name evidence="1" type="ORF">GGP41_006445</name>
</gene>
<accession>A0A8H5ZQV6</accession>
<protein>
    <recommendedName>
        <fullName evidence="3">BTB domain-containing protein</fullName>
    </recommendedName>
</protein>
<dbReference type="Proteomes" id="UP000624244">
    <property type="component" value="Unassembled WGS sequence"/>
</dbReference>
<dbReference type="EMBL" id="WNKQ01000001">
    <property type="protein sequence ID" value="KAF5853722.1"/>
    <property type="molecule type" value="Genomic_DNA"/>
</dbReference>
<proteinExistence type="predicted"/>
<dbReference type="AlphaFoldDB" id="A0A8H5ZQV6"/>
<comment type="caution">
    <text evidence="1">The sequence shown here is derived from an EMBL/GenBank/DDBJ whole genome shotgun (WGS) entry which is preliminary data.</text>
</comment>